<feature type="region of interest" description="Disordered" evidence="2">
    <location>
        <begin position="269"/>
        <end position="338"/>
    </location>
</feature>
<dbReference type="SMART" id="SM00981">
    <property type="entry name" value="THUMP"/>
    <property type="match status" value="1"/>
</dbReference>
<dbReference type="GO" id="GO:0006400">
    <property type="term" value="P:tRNA modification"/>
    <property type="evidence" value="ECO:0007669"/>
    <property type="project" value="InterPro"/>
</dbReference>
<dbReference type="AlphaFoldDB" id="A0A225VIC5"/>
<feature type="domain" description="THUMP" evidence="3">
    <location>
        <begin position="141"/>
        <end position="256"/>
    </location>
</feature>
<dbReference type="PANTHER" id="PTHR13452:SF10">
    <property type="entry name" value="THUMP DOMAIN-CONTAINING PROTEIN 1"/>
    <property type="match status" value="1"/>
</dbReference>
<dbReference type="CDD" id="cd11717">
    <property type="entry name" value="THUMP_THUMPD1_like"/>
    <property type="match status" value="1"/>
</dbReference>
<dbReference type="FunFam" id="3.30.2300.10:FF:000001">
    <property type="entry name" value="THUMP domain-containing protein 1"/>
    <property type="match status" value="1"/>
</dbReference>
<dbReference type="PANTHER" id="PTHR13452">
    <property type="entry name" value="THUMP DOMAIN CONTAINING PROTEIN 1-RELATED"/>
    <property type="match status" value="1"/>
</dbReference>
<reference evidence="5" key="1">
    <citation type="submission" date="2017-03" db="EMBL/GenBank/DDBJ databases">
        <title>Phytopthora megakarya and P. palmivora, two closely related causual agents of cacao black pod achieved similar genome size and gene model numbers by different mechanisms.</title>
        <authorList>
            <person name="Ali S."/>
            <person name="Shao J."/>
            <person name="Larry D.J."/>
            <person name="Kronmiller B."/>
            <person name="Shen D."/>
            <person name="Strem M.D."/>
            <person name="Melnick R.L."/>
            <person name="Guiltinan M.J."/>
            <person name="Tyler B.M."/>
            <person name="Meinhardt L.W."/>
            <person name="Bailey B.A."/>
        </authorList>
    </citation>
    <scope>NUCLEOTIDE SEQUENCE [LARGE SCALE GENOMIC DNA]</scope>
    <source>
        <strain evidence="5">zdho120</strain>
    </source>
</reference>
<feature type="region of interest" description="Disordered" evidence="2">
    <location>
        <begin position="1"/>
        <end position="21"/>
    </location>
</feature>
<evidence type="ECO:0000313" key="4">
    <source>
        <dbReference type="EMBL" id="OWZ05173.1"/>
    </source>
</evidence>
<sequence>MGRVGGDKRKKQWMSGRDGNQKRYKGALGAAANAKGHGAVLVTCDKIKERQSVSDALNILNEAADRFFPVEREEKEETEAETGDSVQKKLQEEIAALQTQAKSRQTGRFTALDTGVKGAILIQFKDSNVSPTALMNKIFEEVESTKDFASRFIQRMIPLEKVGYSSVEAIKELAAPMVKEHLEAFKEEQKAADKDGDFEFAVEFNRRNCTNLDRMSVINSIVELVGEDKTKVNLTTPRSVLMVEVFRNTCGFSVLTEFHRFKKYNVRSIIDPPVPGQQTAKKKEDKEEKKNAAKTDKGEEAEAEVEKEDKEEKKDAAKTDKEEAEADVKEDKKSEKEK</sequence>
<dbReference type="InterPro" id="IPR004114">
    <property type="entry name" value="THUMP_dom"/>
</dbReference>
<dbReference type="OrthoDB" id="367221at2759"/>
<dbReference type="PROSITE" id="PS51165">
    <property type="entry name" value="THUMP"/>
    <property type="match status" value="1"/>
</dbReference>
<dbReference type="EMBL" id="NBNE01004572">
    <property type="protein sequence ID" value="OWZ05173.1"/>
    <property type="molecule type" value="Genomic_DNA"/>
</dbReference>
<comment type="caution">
    <text evidence="4">The sequence shown here is derived from an EMBL/GenBank/DDBJ whole genome shotgun (WGS) entry which is preliminary data.</text>
</comment>
<dbReference type="STRING" id="4795.A0A225VIC5"/>
<evidence type="ECO:0000256" key="2">
    <source>
        <dbReference type="SAM" id="MobiDB-lite"/>
    </source>
</evidence>
<keyword evidence="1" id="KW-0694">RNA-binding</keyword>
<dbReference type="InterPro" id="IPR040183">
    <property type="entry name" value="THUMPD1-like"/>
</dbReference>
<protein>
    <recommendedName>
        <fullName evidence="3">THUMP domain-containing protein</fullName>
    </recommendedName>
</protein>
<dbReference type="Proteomes" id="UP000198211">
    <property type="component" value="Unassembled WGS sequence"/>
</dbReference>
<dbReference type="Pfam" id="PF02926">
    <property type="entry name" value="THUMP"/>
    <property type="match status" value="1"/>
</dbReference>
<organism evidence="4 5">
    <name type="scientific">Phytophthora megakarya</name>
    <dbReference type="NCBI Taxonomy" id="4795"/>
    <lineage>
        <taxon>Eukaryota</taxon>
        <taxon>Sar</taxon>
        <taxon>Stramenopiles</taxon>
        <taxon>Oomycota</taxon>
        <taxon>Peronosporomycetes</taxon>
        <taxon>Peronosporales</taxon>
        <taxon>Peronosporaceae</taxon>
        <taxon>Phytophthora</taxon>
    </lineage>
</organism>
<dbReference type="GO" id="GO:0003723">
    <property type="term" value="F:RNA binding"/>
    <property type="evidence" value="ECO:0007669"/>
    <property type="project" value="UniProtKB-UniRule"/>
</dbReference>
<proteinExistence type="predicted"/>
<evidence type="ECO:0000259" key="3">
    <source>
        <dbReference type="PROSITE" id="PS51165"/>
    </source>
</evidence>
<dbReference type="SUPFAM" id="SSF143437">
    <property type="entry name" value="THUMP domain-like"/>
    <property type="match status" value="1"/>
</dbReference>
<dbReference type="Gene3D" id="3.30.2300.10">
    <property type="entry name" value="THUMP superfamily"/>
    <property type="match status" value="1"/>
</dbReference>
<feature type="compositionally biased region" description="Basic and acidic residues" evidence="2">
    <location>
        <begin position="307"/>
        <end position="338"/>
    </location>
</feature>
<keyword evidence="5" id="KW-1185">Reference proteome</keyword>
<gene>
    <name evidence="4" type="ORF">PHMEG_00022781</name>
</gene>
<name>A0A225VIC5_9STRA</name>
<evidence type="ECO:0000313" key="5">
    <source>
        <dbReference type="Proteomes" id="UP000198211"/>
    </source>
</evidence>
<accession>A0A225VIC5</accession>
<evidence type="ECO:0000256" key="1">
    <source>
        <dbReference type="PROSITE-ProRule" id="PRU00529"/>
    </source>
</evidence>
<feature type="compositionally biased region" description="Basic and acidic residues" evidence="2">
    <location>
        <begin position="281"/>
        <end position="300"/>
    </location>
</feature>